<sequence length="241" mass="25783">MLFQLYLFSQSPFAFAESALHPTILIAVVAFLAATIVLAETLSRLMPSDPELTRKIVHVGSGNVILLAWWFGIPAWIGIAASAIAGAMALLSYVVPLLPSINSVGRKSFGTFFYALSMGVLVAWFWPLDRPQFAAIGILVMAWGDGMAAIVGSRFGQHQYRVLGSTKSWEGSLAMATASFIATSLVLLSVQGTLWQTWAIALAVAALATVLEAVSQLGIDNLTVPLGSAAFSFCLSQWWLS</sequence>
<name>U5DES3_9CHRO</name>
<dbReference type="InParanoid" id="U5DES3"/>
<feature type="transmembrane region" description="Helical" evidence="1">
    <location>
        <begin position="77"/>
        <end position="97"/>
    </location>
</feature>
<keyword evidence="3" id="KW-1185">Reference proteome</keyword>
<dbReference type="InterPro" id="IPR037997">
    <property type="entry name" value="Dgk1-like"/>
</dbReference>
<feature type="transmembrane region" description="Helical" evidence="1">
    <location>
        <begin position="197"/>
        <end position="215"/>
    </location>
</feature>
<feature type="transmembrane region" description="Helical" evidence="1">
    <location>
        <begin position="173"/>
        <end position="191"/>
    </location>
</feature>
<evidence type="ECO:0000313" key="3">
    <source>
        <dbReference type="Proteomes" id="UP000016960"/>
    </source>
</evidence>
<dbReference type="GO" id="GO:0004143">
    <property type="term" value="F:ATP-dependent diacylglycerol kinase activity"/>
    <property type="evidence" value="ECO:0007669"/>
    <property type="project" value="InterPro"/>
</dbReference>
<reference evidence="2 3" key="1">
    <citation type="submission" date="2013-05" db="EMBL/GenBank/DDBJ databases">
        <title>Draft genome sequence of Rubidibacter lacunae KORDI 51-2.</title>
        <authorList>
            <person name="Choi D.H."/>
            <person name="Noh J.H."/>
            <person name="Kwon K.-K."/>
            <person name="Lee J.-H."/>
            <person name="Ryu J.-Y."/>
        </authorList>
    </citation>
    <scope>NUCLEOTIDE SEQUENCE [LARGE SCALE GENOMIC DNA]</scope>
    <source>
        <strain evidence="2 3">KORDI 51-2</strain>
    </source>
</reference>
<feature type="transmembrane region" description="Helical" evidence="1">
    <location>
        <begin position="222"/>
        <end position="240"/>
    </location>
</feature>
<protein>
    <submittedName>
        <fullName evidence="2">Dolichol kinase</fullName>
    </submittedName>
</protein>
<dbReference type="PANTHER" id="PTHR31303:SF1">
    <property type="entry name" value="CTP-DEPENDENT DIACYLGLYCEROL KINASE 1"/>
    <property type="match status" value="1"/>
</dbReference>
<keyword evidence="1" id="KW-0472">Membrane</keyword>
<dbReference type="STRING" id="582515.KR51_00037760"/>
<gene>
    <name evidence="2" type="ORF">KR51_00037760</name>
</gene>
<evidence type="ECO:0000313" key="2">
    <source>
        <dbReference type="EMBL" id="ERN39797.1"/>
    </source>
</evidence>
<feature type="transmembrane region" description="Helical" evidence="1">
    <location>
        <begin position="20"/>
        <end position="40"/>
    </location>
</feature>
<keyword evidence="1" id="KW-0812">Transmembrane</keyword>
<dbReference type="PANTHER" id="PTHR31303">
    <property type="entry name" value="CTP-DEPENDENT DIACYLGLYCEROL KINASE 1"/>
    <property type="match status" value="1"/>
</dbReference>
<keyword evidence="2" id="KW-0418">Kinase</keyword>
<feature type="transmembrane region" description="Helical" evidence="1">
    <location>
        <begin position="52"/>
        <end position="71"/>
    </location>
</feature>
<dbReference type="PATRIC" id="fig|582515.4.peg.4242"/>
<keyword evidence="2" id="KW-0808">Transferase</keyword>
<proteinExistence type="predicted"/>
<feature type="transmembrane region" description="Helical" evidence="1">
    <location>
        <begin position="109"/>
        <end position="127"/>
    </location>
</feature>
<accession>U5DES3</accession>
<dbReference type="AlphaFoldDB" id="U5DES3"/>
<feature type="transmembrane region" description="Helical" evidence="1">
    <location>
        <begin position="133"/>
        <end position="152"/>
    </location>
</feature>
<dbReference type="eggNOG" id="COG0170">
    <property type="taxonomic scope" value="Bacteria"/>
</dbReference>
<dbReference type="Proteomes" id="UP000016960">
    <property type="component" value="Unassembled WGS sequence"/>
</dbReference>
<organism evidence="2 3">
    <name type="scientific">Rubidibacter lacunae KORDI 51-2</name>
    <dbReference type="NCBI Taxonomy" id="582515"/>
    <lineage>
        <taxon>Bacteria</taxon>
        <taxon>Bacillati</taxon>
        <taxon>Cyanobacteriota</taxon>
        <taxon>Cyanophyceae</taxon>
        <taxon>Oscillatoriophycideae</taxon>
        <taxon>Chroococcales</taxon>
        <taxon>Aphanothecaceae</taxon>
        <taxon>Rubidibacter</taxon>
    </lineage>
</organism>
<dbReference type="EMBL" id="ASSJ01000097">
    <property type="protein sequence ID" value="ERN39797.1"/>
    <property type="molecule type" value="Genomic_DNA"/>
</dbReference>
<comment type="caution">
    <text evidence="2">The sequence shown here is derived from an EMBL/GenBank/DDBJ whole genome shotgun (WGS) entry which is preliminary data.</text>
</comment>
<evidence type="ECO:0000256" key="1">
    <source>
        <dbReference type="SAM" id="Phobius"/>
    </source>
</evidence>
<keyword evidence="1" id="KW-1133">Transmembrane helix</keyword>